<dbReference type="Proteomes" id="UP000015241">
    <property type="component" value="Unassembled WGS sequence"/>
</dbReference>
<dbReference type="AlphaFoldDB" id="S8DMU4"/>
<feature type="non-terminal residue" evidence="2">
    <location>
        <position position="140"/>
    </location>
</feature>
<dbReference type="HOGENOM" id="CLU_1839867_0_0_1"/>
<keyword evidence="3" id="KW-1185">Reference proteome</keyword>
<evidence type="ECO:0000313" key="2">
    <source>
        <dbReference type="EMBL" id="EPS92653.1"/>
    </source>
</evidence>
<proteinExistence type="predicted"/>
<feature type="compositionally biased region" description="Low complexity" evidence="1">
    <location>
        <begin position="16"/>
        <end position="28"/>
    </location>
</feature>
<gene>
    <name evidence="2" type="ORF">FOMPIDRAFT_1020938</name>
</gene>
<name>S8DMU4_FOMSC</name>
<organism evidence="2 3">
    <name type="scientific">Fomitopsis schrenkii</name>
    <name type="common">Brown rot fungus</name>
    <dbReference type="NCBI Taxonomy" id="2126942"/>
    <lineage>
        <taxon>Eukaryota</taxon>
        <taxon>Fungi</taxon>
        <taxon>Dikarya</taxon>
        <taxon>Basidiomycota</taxon>
        <taxon>Agaricomycotina</taxon>
        <taxon>Agaricomycetes</taxon>
        <taxon>Polyporales</taxon>
        <taxon>Fomitopsis</taxon>
    </lineage>
</organism>
<dbReference type="EMBL" id="KE504408">
    <property type="protein sequence ID" value="EPS92653.1"/>
    <property type="molecule type" value="Genomic_DNA"/>
</dbReference>
<feature type="region of interest" description="Disordered" evidence="1">
    <location>
        <begin position="1"/>
        <end position="91"/>
    </location>
</feature>
<dbReference type="OrthoDB" id="26679at2759"/>
<dbReference type="InParanoid" id="S8DMU4"/>
<protein>
    <submittedName>
        <fullName evidence="2">Uncharacterized protein</fullName>
    </submittedName>
</protein>
<evidence type="ECO:0000313" key="3">
    <source>
        <dbReference type="Proteomes" id="UP000015241"/>
    </source>
</evidence>
<reference evidence="2 3" key="1">
    <citation type="journal article" date="2012" name="Science">
        <title>The Paleozoic origin of enzymatic lignin decomposition reconstructed from 31 fungal genomes.</title>
        <authorList>
            <person name="Floudas D."/>
            <person name="Binder M."/>
            <person name="Riley R."/>
            <person name="Barry K."/>
            <person name="Blanchette R.A."/>
            <person name="Henrissat B."/>
            <person name="Martinez A.T."/>
            <person name="Otillar R."/>
            <person name="Spatafora J.W."/>
            <person name="Yadav J.S."/>
            <person name="Aerts A."/>
            <person name="Benoit I."/>
            <person name="Boyd A."/>
            <person name="Carlson A."/>
            <person name="Copeland A."/>
            <person name="Coutinho P.M."/>
            <person name="de Vries R.P."/>
            <person name="Ferreira P."/>
            <person name="Findley K."/>
            <person name="Foster B."/>
            <person name="Gaskell J."/>
            <person name="Glotzer D."/>
            <person name="Gorecki P."/>
            <person name="Heitman J."/>
            <person name="Hesse C."/>
            <person name="Hori C."/>
            <person name="Igarashi K."/>
            <person name="Jurgens J.A."/>
            <person name="Kallen N."/>
            <person name="Kersten P."/>
            <person name="Kohler A."/>
            <person name="Kuees U."/>
            <person name="Kumar T.K.A."/>
            <person name="Kuo A."/>
            <person name="LaButti K."/>
            <person name="Larrondo L.F."/>
            <person name="Lindquist E."/>
            <person name="Ling A."/>
            <person name="Lombard V."/>
            <person name="Lucas S."/>
            <person name="Lundell T."/>
            <person name="Martin R."/>
            <person name="McLaughlin D.J."/>
            <person name="Morgenstern I."/>
            <person name="Morin E."/>
            <person name="Murat C."/>
            <person name="Nagy L.G."/>
            <person name="Nolan M."/>
            <person name="Ohm R.A."/>
            <person name="Patyshakuliyeva A."/>
            <person name="Rokas A."/>
            <person name="Ruiz-Duenas F.J."/>
            <person name="Sabat G."/>
            <person name="Salamov A."/>
            <person name="Samejima M."/>
            <person name="Schmutz J."/>
            <person name="Slot J.C."/>
            <person name="St John F."/>
            <person name="Stenlid J."/>
            <person name="Sun H."/>
            <person name="Sun S."/>
            <person name="Syed K."/>
            <person name="Tsang A."/>
            <person name="Wiebenga A."/>
            <person name="Young D."/>
            <person name="Pisabarro A."/>
            <person name="Eastwood D.C."/>
            <person name="Martin F."/>
            <person name="Cullen D."/>
            <person name="Grigoriev I.V."/>
            <person name="Hibbett D.S."/>
        </authorList>
    </citation>
    <scope>NUCLEOTIDE SEQUENCE</scope>
    <source>
        <strain evidence="3">FP-58527</strain>
    </source>
</reference>
<evidence type="ECO:0000256" key="1">
    <source>
        <dbReference type="SAM" id="MobiDB-lite"/>
    </source>
</evidence>
<accession>S8DMU4</accession>
<feature type="compositionally biased region" description="Low complexity" evidence="1">
    <location>
        <begin position="45"/>
        <end position="56"/>
    </location>
</feature>
<sequence length="140" mass="15056">MLPTPLIPLPPEPAGQSYPSTASQSSSQEDLFATLFSPPTPRASPTPTQASSAPRPYAHSRSQSTSSDFGAFVSVPASDDPLHSGGSKDSFTPIDGLQATFFDRFAEESRAVNERSNHELLDELLKAEQDPFHFFASSDN</sequence>
<feature type="compositionally biased region" description="Pro residues" evidence="1">
    <location>
        <begin position="1"/>
        <end position="13"/>
    </location>
</feature>